<dbReference type="EMBL" id="JACHMS010000001">
    <property type="protein sequence ID" value="MBB4717814.1"/>
    <property type="molecule type" value="Genomic_DNA"/>
</dbReference>
<evidence type="ECO:0000313" key="2">
    <source>
        <dbReference type="Proteomes" id="UP000565089"/>
    </source>
</evidence>
<accession>A0A7W7GL98</accession>
<sequence>MNRDVIVRELLVEGLGDWVPVDRLIGLAREAAERSRSDFRAVAIEVLTHLVRDGFMIVGELSDGGFEAWPGSADEVLERAVAALDGVHWAPAGGGCWLMNTPKGDRTAAA</sequence>
<reference evidence="1 2" key="1">
    <citation type="submission" date="2020-08" db="EMBL/GenBank/DDBJ databases">
        <title>Sequencing the genomes of 1000 actinobacteria strains.</title>
        <authorList>
            <person name="Klenk H.-P."/>
        </authorList>
    </citation>
    <scope>NUCLEOTIDE SEQUENCE [LARGE SCALE GENOMIC DNA]</scope>
    <source>
        <strain evidence="1 2">DSM 40483</strain>
    </source>
</reference>
<organism evidence="1 2">
    <name type="scientific">Streptomyces luteogriseus</name>
    <dbReference type="NCBI Taxonomy" id="68233"/>
    <lineage>
        <taxon>Bacteria</taxon>
        <taxon>Bacillati</taxon>
        <taxon>Actinomycetota</taxon>
        <taxon>Actinomycetes</taxon>
        <taxon>Kitasatosporales</taxon>
        <taxon>Streptomycetaceae</taxon>
        <taxon>Streptomyces</taxon>
    </lineage>
</organism>
<gene>
    <name evidence="1" type="ORF">BJ965_007696</name>
</gene>
<dbReference type="Proteomes" id="UP000565089">
    <property type="component" value="Unassembled WGS sequence"/>
</dbReference>
<protein>
    <submittedName>
        <fullName evidence="1">Uncharacterized protein</fullName>
    </submittedName>
</protein>
<evidence type="ECO:0000313" key="1">
    <source>
        <dbReference type="EMBL" id="MBB4717814.1"/>
    </source>
</evidence>
<keyword evidence="2" id="KW-1185">Reference proteome</keyword>
<dbReference type="GeneID" id="95799610"/>
<dbReference type="RefSeq" id="WP_184916502.1">
    <property type="nucleotide sequence ID" value="NZ_JACHMS010000001.1"/>
</dbReference>
<comment type="caution">
    <text evidence="1">The sequence shown here is derived from an EMBL/GenBank/DDBJ whole genome shotgun (WGS) entry which is preliminary data.</text>
</comment>
<name>A0A7W7GL98_9ACTN</name>
<proteinExistence type="predicted"/>
<dbReference type="AlphaFoldDB" id="A0A7W7GL98"/>